<evidence type="ECO:0000313" key="2">
    <source>
        <dbReference type="EMBL" id="OWQ88457.1"/>
    </source>
</evidence>
<dbReference type="RefSeq" id="WP_088385981.1">
    <property type="nucleotide sequence ID" value="NZ_NIOF01000007.1"/>
</dbReference>
<sequence>MSTTIITRRTSTPRIGMSRGASFKAFAFGIGATLALALSMLHVQEQRELRAQIITLDPVVITVKRAQLPTVYITGHRDASADSQQMASAQVACTTQLC</sequence>
<keyword evidence="3" id="KW-1185">Reference proteome</keyword>
<comment type="caution">
    <text evidence="2">The sequence shown here is derived from an EMBL/GenBank/DDBJ whole genome shotgun (WGS) entry which is preliminary data.</text>
</comment>
<accession>A0A246J7C3</accession>
<dbReference type="EMBL" id="NIOF01000007">
    <property type="protein sequence ID" value="OWQ88457.1"/>
    <property type="molecule type" value="Genomic_DNA"/>
</dbReference>
<name>A0A246J7C3_9BURK</name>
<reference evidence="2 3" key="1">
    <citation type="journal article" date="2008" name="Int. J. Syst. Evol. Microbiol.">
        <title>Description of Roseateles aquatilis sp. nov. and Roseateles terrae sp. nov., in the class Betaproteobacteria, and emended description of the genus Roseateles.</title>
        <authorList>
            <person name="Gomila M."/>
            <person name="Bowien B."/>
            <person name="Falsen E."/>
            <person name="Moore E.R."/>
            <person name="Lalucat J."/>
        </authorList>
    </citation>
    <scope>NUCLEOTIDE SEQUENCE [LARGE SCALE GENOMIC DNA]</scope>
    <source>
        <strain evidence="2 3">CCUG 48205</strain>
    </source>
</reference>
<evidence type="ECO:0000256" key="1">
    <source>
        <dbReference type="SAM" id="Phobius"/>
    </source>
</evidence>
<organism evidence="2 3">
    <name type="scientific">Roseateles aquatilis</name>
    <dbReference type="NCBI Taxonomy" id="431061"/>
    <lineage>
        <taxon>Bacteria</taxon>
        <taxon>Pseudomonadati</taxon>
        <taxon>Pseudomonadota</taxon>
        <taxon>Betaproteobacteria</taxon>
        <taxon>Burkholderiales</taxon>
        <taxon>Sphaerotilaceae</taxon>
        <taxon>Roseateles</taxon>
    </lineage>
</organism>
<evidence type="ECO:0000313" key="3">
    <source>
        <dbReference type="Proteomes" id="UP000197468"/>
    </source>
</evidence>
<keyword evidence="1" id="KW-0472">Membrane</keyword>
<dbReference type="AlphaFoldDB" id="A0A246J7C3"/>
<dbReference type="Proteomes" id="UP000197468">
    <property type="component" value="Unassembled WGS sequence"/>
</dbReference>
<feature type="transmembrane region" description="Helical" evidence="1">
    <location>
        <begin position="21"/>
        <end position="43"/>
    </location>
</feature>
<gene>
    <name evidence="2" type="ORF">CDN99_16500</name>
</gene>
<keyword evidence="1" id="KW-1133">Transmembrane helix</keyword>
<keyword evidence="1" id="KW-0812">Transmembrane</keyword>
<dbReference type="OrthoDB" id="9154767at2"/>
<protein>
    <submittedName>
        <fullName evidence="2">Uncharacterized protein</fullName>
    </submittedName>
</protein>
<proteinExistence type="predicted"/>